<sequence length="254" mass="25634">MERPREKLDVPGVTPLEQKLAGLTRQRPSIGPAPRSAMLDQLAAFLPRLAQENKKLEEELQAQPPAEPGFVLERVDDEAGPAAAAGEPEAAEGEGGGEGTYIEMDLACGVLDLRDDAALQAAEAAMAGRGGALLGQGAADSGSDDSDDSDSDDSDDLGDADSEDGSDESYSRGEVTEGVAGQGQAGGRGAGAGVGAGAEAGEDAMECEGDEGQGQDGGAGAALRGPRGRSGLGVGPPGRRRKVAAKRKKLVQEL</sequence>
<evidence type="ECO:0000313" key="2">
    <source>
        <dbReference type="EMBL" id="KAG2499328.1"/>
    </source>
</evidence>
<dbReference type="GO" id="GO:0062064">
    <property type="term" value="F:box C/D methylation guide snoRNP complex binding"/>
    <property type="evidence" value="ECO:0007669"/>
    <property type="project" value="TreeGrafter"/>
</dbReference>
<dbReference type="EMBL" id="JAEHOE010000007">
    <property type="protein sequence ID" value="KAG2499328.1"/>
    <property type="molecule type" value="Genomic_DNA"/>
</dbReference>
<evidence type="ECO:0000256" key="1">
    <source>
        <dbReference type="SAM" id="MobiDB-lite"/>
    </source>
</evidence>
<proteinExistence type="predicted"/>
<dbReference type="OrthoDB" id="1112980at2759"/>
<dbReference type="PANTHER" id="PTHR28674:SF1">
    <property type="entry name" value="NOP PROTEIN CHAPERONE 1"/>
    <property type="match status" value="1"/>
</dbReference>
<feature type="region of interest" description="Disordered" evidence="1">
    <location>
        <begin position="133"/>
        <end position="254"/>
    </location>
</feature>
<gene>
    <name evidence="2" type="ORF">HYH03_002905</name>
</gene>
<feature type="compositionally biased region" description="Gly residues" evidence="1">
    <location>
        <begin position="180"/>
        <end position="198"/>
    </location>
</feature>
<protein>
    <submittedName>
        <fullName evidence="2">Uncharacterized protein</fullName>
    </submittedName>
</protein>
<evidence type="ECO:0000313" key="3">
    <source>
        <dbReference type="Proteomes" id="UP000612055"/>
    </source>
</evidence>
<name>A0A835YDM2_9CHLO</name>
<accession>A0A835YDM2</accession>
<dbReference type="Proteomes" id="UP000612055">
    <property type="component" value="Unassembled WGS sequence"/>
</dbReference>
<organism evidence="2 3">
    <name type="scientific">Edaphochlamys debaryana</name>
    <dbReference type="NCBI Taxonomy" id="47281"/>
    <lineage>
        <taxon>Eukaryota</taxon>
        <taxon>Viridiplantae</taxon>
        <taxon>Chlorophyta</taxon>
        <taxon>core chlorophytes</taxon>
        <taxon>Chlorophyceae</taxon>
        <taxon>CS clade</taxon>
        <taxon>Chlamydomonadales</taxon>
        <taxon>Chlamydomonadales incertae sedis</taxon>
        <taxon>Edaphochlamys</taxon>
    </lineage>
</organism>
<dbReference type="InterPro" id="IPR027921">
    <property type="entry name" value="NOPCHAP1"/>
</dbReference>
<feature type="compositionally biased region" description="Acidic residues" evidence="1">
    <location>
        <begin position="200"/>
        <end position="213"/>
    </location>
</feature>
<dbReference type="Pfam" id="PF15370">
    <property type="entry name" value="NOPCHAP1"/>
    <property type="match status" value="1"/>
</dbReference>
<keyword evidence="3" id="KW-1185">Reference proteome</keyword>
<comment type="caution">
    <text evidence="2">The sequence shown here is derived from an EMBL/GenBank/DDBJ whole genome shotgun (WGS) entry which is preliminary data.</text>
</comment>
<reference evidence="2" key="1">
    <citation type="journal article" date="2020" name="bioRxiv">
        <title>Comparative genomics of Chlamydomonas.</title>
        <authorList>
            <person name="Craig R.J."/>
            <person name="Hasan A.R."/>
            <person name="Ness R.W."/>
            <person name="Keightley P.D."/>
        </authorList>
    </citation>
    <scope>NUCLEOTIDE SEQUENCE</scope>
    <source>
        <strain evidence="2">CCAP 11/70</strain>
    </source>
</reference>
<feature type="region of interest" description="Disordered" evidence="1">
    <location>
        <begin position="55"/>
        <end position="100"/>
    </location>
</feature>
<dbReference type="AlphaFoldDB" id="A0A835YDM2"/>
<feature type="compositionally biased region" description="Basic residues" evidence="1">
    <location>
        <begin position="238"/>
        <end position="254"/>
    </location>
</feature>
<feature type="compositionally biased region" description="Acidic residues" evidence="1">
    <location>
        <begin position="142"/>
        <end position="167"/>
    </location>
</feature>
<dbReference type="PANTHER" id="PTHR28674">
    <property type="entry name" value="SIMILAR TO DNA SEGMENT, CHR 10, WAYNE STATE UNIVERSITY 102,-EXPRESSED"/>
    <property type="match status" value="1"/>
</dbReference>
<dbReference type="GO" id="GO:0000492">
    <property type="term" value="P:box C/D snoRNP assembly"/>
    <property type="evidence" value="ECO:0007669"/>
    <property type="project" value="InterPro"/>
</dbReference>